<proteinExistence type="predicted"/>
<evidence type="ECO:0000256" key="1">
    <source>
        <dbReference type="SAM" id="Phobius"/>
    </source>
</evidence>
<organism evidence="2 3">
    <name type="scientific">Zemynaea arenosa</name>
    <dbReference type="NCBI Taxonomy" id="2561931"/>
    <lineage>
        <taxon>Bacteria</taxon>
        <taxon>Pseudomonadati</taxon>
        <taxon>Pseudomonadota</taxon>
        <taxon>Betaproteobacteria</taxon>
        <taxon>Burkholderiales</taxon>
        <taxon>Oxalobacteraceae</taxon>
        <taxon>Telluria group</taxon>
        <taxon>Zemynaea</taxon>
    </lineage>
</organism>
<keyword evidence="1" id="KW-0472">Membrane</keyword>
<gene>
    <name evidence="2" type="ORF">E4L96_16820</name>
</gene>
<keyword evidence="1" id="KW-0812">Transmembrane</keyword>
<comment type="caution">
    <text evidence="2">The sequence shown here is derived from an EMBL/GenBank/DDBJ whole genome shotgun (WGS) entry which is preliminary data.</text>
</comment>
<dbReference type="AlphaFoldDB" id="A0A4Y9S4C5"/>
<keyword evidence="1" id="KW-1133">Transmembrane helix</keyword>
<accession>A0A4Y9S4C5</accession>
<dbReference type="PROSITE" id="PS51257">
    <property type="entry name" value="PROKAR_LIPOPROTEIN"/>
    <property type="match status" value="1"/>
</dbReference>
<dbReference type="RefSeq" id="WP_135208370.1">
    <property type="nucleotide sequence ID" value="NZ_SPVF01000218.1"/>
</dbReference>
<dbReference type="Proteomes" id="UP000298438">
    <property type="component" value="Unassembled WGS sequence"/>
</dbReference>
<evidence type="ECO:0000313" key="3">
    <source>
        <dbReference type="Proteomes" id="UP000298438"/>
    </source>
</evidence>
<sequence length="224" mass="23608">MKIRWVGQGRLLSIAVRSGLITLAFILAGCLLVWGIDLGGRILQLTRPSDTTADPKVQLTALQTDLHRVQLERDQLATDAKTTQQQSIQIKSLQDQNGKLLEDMAALVSQLPGKGPYIPHAEAELAAPDRVHVSLLVAAKADAAGVLELLAHGEQGGKPVALPFPQGPVQGARHVETVLALPAGVTLKSLAVRVTGPSPGAARVERTVTVKGCPSCLVGVQKTK</sequence>
<evidence type="ECO:0000313" key="2">
    <source>
        <dbReference type="EMBL" id="TFW16187.1"/>
    </source>
</evidence>
<feature type="transmembrane region" description="Helical" evidence="1">
    <location>
        <begin position="12"/>
        <end position="36"/>
    </location>
</feature>
<reference evidence="2 3" key="1">
    <citation type="submission" date="2019-03" db="EMBL/GenBank/DDBJ databases">
        <title>Draft Genome Sequence of Massilia arenosa sp. nov., a Novel Massilia Species Isolated from a Sandy-loam Maize Soil.</title>
        <authorList>
            <person name="Raths R."/>
            <person name="Peta V."/>
            <person name="Bucking H."/>
        </authorList>
    </citation>
    <scope>NUCLEOTIDE SEQUENCE [LARGE SCALE GENOMIC DNA]</scope>
    <source>
        <strain evidence="2 3">MC02</strain>
    </source>
</reference>
<dbReference type="EMBL" id="SPVF01000218">
    <property type="protein sequence ID" value="TFW16187.1"/>
    <property type="molecule type" value="Genomic_DNA"/>
</dbReference>
<keyword evidence="3" id="KW-1185">Reference proteome</keyword>
<name>A0A4Y9S4C5_9BURK</name>
<protein>
    <submittedName>
        <fullName evidence="2">Uncharacterized protein</fullName>
    </submittedName>
</protein>